<evidence type="ECO:0000256" key="1">
    <source>
        <dbReference type="ARBA" id="ARBA00004175"/>
    </source>
</evidence>
<comment type="subcellular location">
    <subcellularLocation>
        <location evidence="1">Target cell membrane</location>
    </subcellularLocation>
</comment>
<feature type="compositionally biased region" description="Low complexity" evidence="8">
    <location>
        <begin position="247"/>
        <end position="257"/>
    </location>
</feature>
<sequence length="532" mass="58755">MATFGGVNRTPGQYALFEAIKNKRYRQALLLVEAGVDVNSRNERGQTPLISTSIYVEDCKNRSKLDRLFLDAGADPNFQDWQGLTALMHGCIRGQTDVVLILLDNVKTDPTIKDIEGNTAFMYAAANGHADVISTFINSFKYMKKALELGTKNNNGYTALQLAMDNGHDACVKLLTKEVESSSNAFELSAGKTVTVTSLTENVQKDDGNTLNDQTLEEPTMTVQDLDSVPEGTSDTNMPSERDGATSSKSLISIKSSTGIPQPESVSSSYPIRKDSPRIDPCCTLKSPQMPEEERKYLEQTTEESSEPQNTSNDEISENYLKLASEWDSGNLVEEARMSDMESDEILNLPKHESEEFAVSKYRPITTKGSMLPFIPLHITDLDASFASTMSEPCDWDFGVRSRSKTKSRQQIASRSLSEARGLFANNLNRLKEKNFNSSDKLCDVLSKDSLPLSSKCNMTMSSGAIFPGLGGTAPSFRGSSKEGIHFPPLRPELSNYKQTFNTSPTTAEVPASEERESFRKHKTLRTSRIKT</sequence>
<evidence type="ECO:0000256" key="4">
    <source>
        <dbReference type="ARBA" id="ARBA00022737"/>
    </source>
</evidence>
<reference evidence="10" key="1">
    <citation type="submission" date="2025-08" db="UniProtKB">
        <authorList>
            <consortium name="RefSeq"/>
        </authorList>
    </citation>
    <scope>IDENTIFICATION</scope>
    <source>
        <tissue evidence="10">Muscle</tissue>
    </source>
</reference>
<evidence type="ECO:0000256" key="3">
    <source>
        <dbReference type="ARBA" id="ARBA00022537"/>
    </source>
</evidence>
<keyword evidence="2" id="KW-0268">Exocytosis</keyword>
<feature type="compositionally biased region" description="Polar residues" evidence="8">
    <location>
        <begin position="221"/>
        <end position="239"/>
    </location>
</feature>
<keyword evidence="3" id="KW-1052">Target cell membrane</keyword>
<dbReference type="InterPro" id="IPR002110">
    <property type="entry name" value="Ankyrin_rpt"/>
</dbReference>
<dbReference type="SMART" id="SM00248">
    <property type="entry name" value="ANK"/>
    <property type="match status" value="5"/>
</dbReference>
<keyword evidence="5" id="KW-0528">Neurotoxin</keyword>
<feature type="region of interest" description="Disordered" evidence="8">
    <location>
        <begin position="199"/>
        <end position="315"/>
    </location>
</feature>
<evidence type="ECO:0000256" key="7">
    <source>
        <dbReference type="ARBA" id="ARBA00023298"/>
    </source>
</evidence>
<feature type="compositionally biased region" description="Basic residues" evidence="8">
    <location>
        <begin position="519"/>
        <end position="532"/>
    </location>
</feature>
<evidence type="ECO:0000256" key="8">
    <source>
        <dbReference type="SAM" id="MobiDB-lite"/>
    </source>
</evidence>
<feature type="compositionally biased region" description="Polar residues" evidence="8">
    <location>
        <begin position="258"/>
        <end position="270"/>
    </location>
</feature>
<dbReference type="Proteomes" id="UP000694941">
    <property type="component" value="Unplaced"/>
</dbReference>
<dbReference type="GeneID" id="106472930"/>
<keyword evidence="7" id="KW-0472">Membrane</keyword>
<dbReference type="SUPFAM" id="SSF48403">
    <property type="entry name" value="Ankyrin repeat"/>
    <property type="match status" value="1"/>
</dbReference>
<feature type="region of interest" description="Disordered" evidence="8">
    <location>
        <begin position="492"/>
        <end position="532"/>
    </location>
</feature>
<proteinExistence type="predicted"/>
<dbReference type="PANTHER" id="PTHR24173">
    <property type="entry name" value="ANKYRIN REPEAT CONTAINING"/>
    <property type="match status" value="1"/>
</dbReference>
<dbReference type="Gene3D" id="1.25.40.20">
    <property type="entry name" value="Ankyrin repeat-containing domain"/>
    <property type="match status" value="3"/>
</dbReference>
<keyword evidence="6" id="KW-0040">ANK repeat</keyword>
<dbReference type="PANTHER" id="PTHR24173:SF74">
    <property type="entry name" value="ANKYRIN REPEAT DOMAIN-CONTAINING PROTEIN 16"/>
    <property type="match status" value="1"/>
</dbReference>
<evidence type="ECO:0000256" key="5">
    <source>
        <dbReference type="ARBA" id="ARBA00023028"/>
    </source>
</evidence>
<keyword evidence="5" id="KW-0800">Toxin</keyword>
<keyword evidence="5" id="KW-0638">Presynaptic neurotoxin</keyword>
<evidence type="ECO:0000256" key="6">
    <source>
        <dbReference type="ARBA" id="ARBA00023043"/>
    </source>
</evidence>
<evidence type="ECO:0000313" key="9">
    <source>
        <dbReference type="Proteomes" id="UP000694941"/>
    </source>
</evidence>
<keyword evidence="7" id="KW-1053">Target membrane</keyword>
<name>A0ABM1BUR2_LIMPO</name>
<keyword evidence="9" id="KW-1185">Reference proteome</keyword>
<keyword evidence="4" id="KW-0677">Repeat</keyword>
<feature type="compositionally biased region" description="Polar residues" evidence="8">
    <location>
        <begin position="496"/>
        <end position="507"/>
    </location>
</feature>
<gene>
    <name evidence="10" type="primary">LOC106472930</name>
</gene>
<protein>
    <submittedName>
        <fullName evidence="10">Uveal autoantigen with coiled-coil domains and ankyrin repeats protein-like</fullName>
    </submittedName>
</protein>
<dbReference type="RefSeq" id="XP_013789054.1">
    <property type="nucleotide sequence ID" value="XM_013933600.2"/>
</dbReference>
<accession>A0ABM1BUR2</accession>
<organism evidence="9 10">
    <name type="scientific">Limulus polyphemus</name>
    <name type="common">Atlantic horseshoe crab</name>
    <dbReference type="NCBI Taxonomy" id="6850"/>
    <lineage>
        <taxon>Eukaryota</taxon>
        <taxon>Metazoa</taxon>
        <taxon>Ecdysozoa</taxon>
        <taxon>Arthropoda</taxon>
        <taxon>Chelicerata</taxon>
        <taxon>Merostomata</taxon>
        <taxon>Xiphosura</taxon>
        <taxon>Limulidae</taxon>
        <taxon>Limulus</taxon>
    </lineage>
</organism>
<evidence type="ECO:0000313" key="10">
    <source>
        <dbReference type="RefSeq" id="XP_013789054.1"/>
    </source>
</evidence>
<dbReference type="InterPro" id="IPR036770">
    <property type="entry name" value="Ankyrin_rpt-contain_sf"/>
</dbReference>
<evidence type="ECO:0000256" key="2">
    <source>
        <dbReference type="ARBA" id="ARBA00022483"/>
    </source>
</evidence>
<dbReference type="Pfam" id="PF12796">
    <property type="entry name" value="Ank_2"/>
    <property type="match status" value="1"/>
</dbReference>